<feature type="transmembrane region" description="Helical" evidence="8">
    <location>
        <begin position="222"/>
        <end position="243"/>
    </location>
</feature>
<name>A0AAU9DAN8_9LACO</name>
<dbReference type="InterPro" id="IPR004776">
    <property type="entry name" value="Mem_transp_PIN-like"/>
</dbReference>
<keyword evidence="4" id="KW-1003">Cell membrane</keyword>
<evidence type="ECO:0000256" key="3">
    <source>
        <dbReference type="ARBA" id="ARBA00022448"/>
    </source>
</evidence>
<evidence type="ECO:0000256" key="7">
    <source>
        <dbReference type="ARBA" id="ARBA00023136"/>
    </source>
</evidence>
<keyword evidence="6 8" id="KW-1133">Transmembrane helix</keyword>
<comment type="similarity">
    <text evidence="2">Belongs to the auxin efflux carrier (TC 2.A.69) family.</text>
</comment>
<feature type="transmembrane region" description="Helical" evidence="8">
    <location>
        <begin position="117"/>
        <end position="137"/>
    </location>
</feature>
<sequence>MIVMIGVGFFFAQKGWFDEKFTKTISKVVTNIALPCYMIATISNQFTPTDLQRDLPMLVFPALSMLILFAFSFVVIKMLRIPDYRRGSFSSMFFNSNTVFIGLPVNIALFGTKSLPFVLVYYIANTTIFWTLGVWLIQRDGQINTKLSIKEIVGRIFSPPLLGFMIAIVLVILPFNVFHYVPFLHQDLVYLGNLTIPLSMIFIGISISRVGIKRIRIDRSSVGIIAGRFIFAPLLMSLLLLPINLPVLVKQIFIIQSAMPVMTNAPIVANMYNADADFASIMVAETTLLSLIVIPILMTLVQLIH</sequence>
<evidence type="ECO:0000256" key="2">
    <source>
        <dbReference type="ARBA" id="ARBA00010145"/>
    </source>
</evidence>
<keyword evidence="7 8" id="KW-0472">Membrane</keyword>
<protein>
    <submittedName>
        <fullName evidence="9">Malate transporter</fullName>
    </submittedName>
</protein>
<keyword evidence="10" id="KW-1185">Reference proteome</keyword>
<feature type="transmembrane region" description="Helical" evidence="8">
    <location>
        <begin position="157"/>
        <end position="178"/>
    </location>
</feature>
<dbReference type="EMBL" id="AP026801">
    <property type="protein sequence ID" value="BDR56745.1"/>
    <property type="molecule type" value="Genomic_DNA"/>
</dbReference>
<reference evidence="9 10" key="1">
    <citation type="journal article" date="2023" name="Microbiol. Spectr.">
        <title>Symbiosis of Carpenter Bees with Uncharacterized Lactic Acid Bacteria Showing NAD Auxotrophy.</title>
        <authorList>
            <person name="Kawasaki S."/>
            <person name="Ozawa K."/>
            <person name="Mori T."/>
            <person name="Yamamoto A."/>
            <person name="Ito M."/>
            <person name="Ohkuma M."/>
            <person name="Sakamoto M."/>
            <person name="Matsutani M."/>
        </authorList>
    </citation>
    <scope>NUCLEOTIDE SEQUENCE [LARGE SCALE GENOMIC DNA]</scope>
    <source>
        <strain evidence="9 10">KimC2</strain>
    </source>
</reference>
<evidence type="ECO:0000256" key="5">
    <source>
        <dbReference type="ARBA" id="ARBA00022692"/>
    </source>
</evidence>
<dbReference type="Pfam" id="PF03547">
    <property type="entry name" value="Mem_trans"/>
    <property type="match status" value="1"/>
</dbReference>
<dbReference type="Gene3D" id="1.20.1530.20">
    <property type="match status" value="1"/>
</dbReference>
<evidence type="ECO:0000313" key="9">
    <source>
        <dbReference type="EMBL" id="BDR56745.1"/>
    </source>
</evidence>
<evidence type="ECO:0000256" key="6">
    <source>
        <dbReference type="ARBA" id="ARBA00022989"/>
    </source>
</evidence>
<dbReference type="GO" id="GO:0005886">
    <property type="term" value="C:plasma membrane"/>
    <property type="evidence" value="ECO:0007669"/>
    <property type="project" value="UniProtKB-SubCell"/>
</dbReference>
<evidence type="ECO:0000256" key="4">
    <source>
        <dbReference type="ARBA" id="ARBA00022475"/>
    </source>
</evidence>
<feature type="transmembrane region" description="Helical" evidence="8">
    <location>
        <begin position="91"/>
        <end position="111"/>
    </location>
</feature>
<proteinExistence type="inferred from homology"/>
<dbReference type="PANTHER" id="PTHR36838">
    <property type="entry name" value="AUXIN EFFLUX CARRIER FAMILY PROTEIN"/>
    <property type="match status" value="1"/>
</dbReference>
<comment type="subcellular location">
    <subcellularLocation>
        <location evidence="1">Cell membrane</location>
        <topology evidence="1">Multi-pass membrane protein</topology>
    </subcellularLocation>
</comment>
<feature type="transmembrane region" description="Helical" evidence="8">
    <location>
        <begin position="278"/>
        <end position="301"/>
    </location>
</feature>
<gene>
    <name evidence="9" type="ORF">KIMC2_13070</name>
</gene>
<keyword evidence="5 8" id="KW-0812">Transmembrane</keyword>
<dbReference type="KEGG" id="xak:KIMC2_13070"/>
<evidence type="ECO:0000256" key="8">
    <source>
        <dbReference type="SAM" id="Phobius"/>
    </source>
</evidence>
<evidence type="ECO:0000256" key="1">
    <source>
        <dbReference type="ARBA" id="ARBA00004651"/>
    </source>
</evidence>
<organism evidence="9 10">
    <name type="scientific">Xylocopilactobacillus apis</name>
    <dbReference type="NCBI Taxonomy" id="2932183"/>
    <lineage>
        <taxon>Bacteria</taxon>
        <taxon>Bacillati</taxon>
        <taxon>Bacillota</taxon>
        <taxon>Bacilli</taxon>
        <taxon>Lactobacillales</taxon>
        <taxon>Lactobacillaceae</taxon>
        <taxon>Xylocopilactobacillus</taxon>
    </lineage>
</organism>
<dbReference type="GO" id="GO:0055085">
    <property type="term" value="P:transmembrane transport"/>
    <property type="evidence" value="ECO:0007669"/>
    <property type="project" value="InterPro"/>
</dbReference>
<feature type="transmembrane region" description="Helical" evidence="8">
    <location>
        <begin position="58"/>
        <end position="79"/>
    </location>
</feature>
<dbReference type="Proteomes" id="UP001321804">
    <property type="component" value="Chromosome"/>
</dbReference>
<accession>A0AAU9DAN8</accession>
<dbReference type="AlphaFoldDB" id="A0AAU9DAN8"/>
<evidence type="ECO:0000313" key="10">
    <source>
        <dbReference type="Proteomes" id="UP001321804"/>
    </source>
</evidence>
<keyword evidence="3" id="KW-0813">Transport</keyword>
<dbReference type="InterPro" id="IPR038770">
    <property type="entry name" value="Na+/solute_symporter_sf"/>
</dbReference>
<dbReference type="PANTHER" id="PTHR36838:SF1">
    <property type="entry name" value="SLR1864 PROTEIN"/>
    <property type="match status" value="1"/>
</dbReference>
<feature type="transmembrane region" description="Helical" evidence="8">
    <location>
        <begin position="190"/>
        <end position="210"/>
    </location>
</feature>